<dbReference type="Proteomes" id="UP000233425">
    <property type="component" value="Unassembled WGS sequence"/>
</dbReference>
<evidence type="ECO:0000259" key="2">
    <source>
        <dbReference type="Pfam" id="PF00156"/>
    </source>
</evidence>
<protein>
    <submittedName>
        <fullName evidence="3">DNA utilization protein GntX</fullName>
    </submittedName>
</protein>
<dbReference type="Pfam" id="PF00156">
    <property type="entry name" value="Pribosyltran"/>
    <property type="match status" value="1"/>
</dbReference>
<dbReference type="InterPro" id="IPR029057">
    <property type="entry name" value="PRTase-like"/>
</dbReference>
<dbReference type="Gene3D" id="3.40.50.2020">
    <property type="match status" value="1"/>
</dbReference>
<evidence type="ECO:0000313" key="4">
    <source>
        <dbReference type="Proteomes" id="UP000233425"/>
    </source>
</evidence>
<dbReference type="PANTHER" id="PTHR47505:SF1">
    <property type="entry name" value="DNA UTILIZATION PROTEIN YHGH"/>
    <property type="match status" value="1"/>
</dbReference>
<dbReference type="EMBL" id="NNSR01000056">
    <property type="protein sequence ID" value="PKD29372.1"/>
    <property type="molecule type" value="Genomic_DNA"/>
</dbReference>
<comment type="caution">
    <text evidence="3">The sequence shown here is derived from an EMBL/GenBank/DDBJ whole genome shotgun (WGS) entry which is preliminary data.</text>
</comment>
<evidence type="ECO:0000313" key="3">
    <source>
        <dbReference type="EMBL" id="PKD29372.1"/>
    </source>
</evidence>
<accession>A0A2N0UQU5</accession>
<comment type="similarity">
    <text evidence="1">Belongs to the ComF/GntX family.</text>
</comment>
<dbReference type="RefSeq" id="WP_101029196.1">
    <property type="nucleotide sequence ID" value="NZ_CABMMZ010000056.1"/>
</dbReference>
<feature type="domain" description="Phosphoribosyltransferase" evidence="2">
    <location>
        <begin position="127"/>
        <end position="216"/>
    </location>
</feature>
<dbReference type="InterPro" id="IPR000836">
    <property type="entry name" value="PRTase_dom"/>
</dbReference>
<name>A0A2N0UQU5_9FIRM</name>
<organism evidence="3 4">
    <name type="scientific">Ruminococcus bromii</name>
    <dbReference type="NCBI Taxonomy" id="40518"/>
    <lineage>
        <taxon>Bacteria</taxon>
        <taxon>Bacillati</taxon>
        <taxon>Bacillota</taxon>
        <taxon>Clostridia</taxon>
        <taxon>Eubacteriales</taxon>
        <taxon>Oscillospiraceae</taxon>
        <taxon>Ruminococcus</taxon>
    </lineage>
</organism>
<evidence type="ECO:0000256" key="1">
    <source>
        <dbReference type="ARBA" id="ARBA00008007"/>
    </source>
</evidence>
<dbReference type="InterPro" id="IPR051910">
    <property type="entry name" value="ComF/GntX_DNA_util-trans"/>
</dbReference>
<gene>
    <name evidence="3" type="ORF">RBATCC27255_01199</name>
</gene>
<dbReference type="PANTHER" id="PTHR47505">
    <property type="entry name" value="DNA UTILIZATION PROTEIN YHGH"/>
    <property type="match status" value="1"/>
</dbReference>
<keyword evidence="4" id="KW-1185">Reference proteome</keyword>
<proteinExistence type="inferred from homology"/>
<sequence>MTHFIDKIYSRIKGFLFTVRCPYCGKVIEPNKKCCDKCKKEFPKFPLVRYATGGYICTSPFPYDGIFRRAVLNFKFHNCGAYAELLSYEMVRAIKDVYSNKEFDIVTCVPMHKDTLKERGFNQAELLAQECAALLGMEYGNLLVKTKKNKTQHSIKAAERAKNVIGVYSPIDKNLIKGKRILIIDDIITTGSTLGECARILNKCKCGEICCCTLCTSLLL</sequence>
<dbReference type="SUPFAM" id="SSF53271">
    <property type="entry name" value="PRTase-like"/>
    <property type="match status" value="1"/>
</dbReference>
<reference evidence="3" key="1">
    <citation type="journal article" date="2018" name="Environ. Microbiol.">
        <title>Sporulation capability and amylosome conservation among diverse human colonic and rumen isolates of the keystone starch-degrader Ruminococcus bromii.</title>
        <authorList>
            <person name="Mukhopadhya I."/>
            <person name="Morais S."/>
            <person name="Laverde-Gomez J."/>
            <person name="Sheridan P.O."/>
            <person name="Walker A.W."/>
            <person name="Kelly W."/>
            <person name="Klieve A.V."/>
            <person name="Ouwerkerk D."/>
            <person name="Duncan S.H."/>
            <person name="Louis P."/>
            <person name="Koropatkin N."/>
            <person name="Cockburn D."/>
            <person name="Kibler R."/>
            <person name="Cooper P.J."/>
            <person name="Sandoval C."/>
            <person name="Crost E."/>
            <person name="Juge N."/>
            <person name="Bayer E.A."/>
            <person name="Flint H.J."/>
        </authorList>
    </citation>
    <scope>NUCLEOTIDE SEQUENCE [LARGE SCALE GENOMIC DNA]</scope>
    <source>
        <strain evidence="3">ATCC 27255</strain>
    </source>
</reference>
<dbReference type="AlphaFoldDB" id="A0A2N0UQU5"/>